<dbReference type="KEGG" id="cfj:CFIO01_04550"/>
<dbReference type="HOGENOM" id="CLU_1320795_0_0_1"/>
<protein>
    <submittedName>
        <fullName evidence="1">Uncharacterized protein</fullName>
    </submittedName>
</protein>
<proteinExistence type="predicted"/>
<dbReference type="AlphaFoldDB" id="A0A010R3J3"/>
<comment type="caution">
    <text evidence="1">The sequence shown here is derived from an EMBL/GenBank/DDBJ whole genome shotgun (WGS) entry which is preliminary data.</text>
</comment>
<organism evidence="1 2">
    <name type="scientific">Colletotrichum fioriniae PJ7</name>
    <dbReference type="NCBI Taxonomy" id="1445577"/>
    <lineage>
        <taxon>Eukaryota</taxon>
        <taxon>Fungi</taxon>
        <taxon>Dikarya</taxon>
        <taxon>Ascomycota</taxon>
        <taxon>Pezizomycotina</taxon>
        <taxon>Sordariomycetes</taxon>
        <taxon>Hypocreomycetidae</taxon>
        <taxon>Glomerellales</taxon>
        <taxon>Glomerellaceae</taxon>
        <taxon>Colletotrichum</taxon>
        <taxon>Colletotrichum acutatum species complex</taxon>
    </lineage>
</organism>
<dbReference type="Proteomes" id="UP000020467">
    <property type="component" value="Unassembled WGS sequence"/>
</dbReference>
<accession>A0A010R3J3</accession>
<name>A0A010R3J3_9PEZI</name>
<evidence type="ECO:0000313" key="1">
    <source>
        <dbReference type="EMBL" id="EXF83300.1"/>
    </source>
</evidence>
<keyword evidence="2" id="KW-1185">Reference proteome</keyword>
<evidence type="ECO:0000313" key="2">
    <source>
        <dbReference type="Proteomes" id="UP000020467"/>
    </source>
</evidence>
<dbReference type="EMBL" id="JARH01000255">
    <property type="protein sequence ID" value="EXF83300.1"/>
    <property type="molecule type" value="Genomic_DNA"/>
</dbReference>
<reference evidence="1 2" key="1">
    <citation type="submission" date="2014-02" db="EMBL/GenBank/DDBJ databases">
        <title>The genome sequence of Colletotrichum fioriniae PJ7.</title>
        <authorList>
            <person name="Baroncelli R."/>
            <person name="Thon M.R."/>
        </authorList>
    </citation>
    <scope>NUCLEOTIDE SEQUENCE [LARGE SCALE GENOMIC DNA]</scope>
    <source>
        <strain evidence="1 2">PJ7</strain>
    </source>
</reference>
<sequence>MYPSLSRAESIKHSERLSNHHFIARIPANQNTETPLAQTVAGCLSFLPSSNMSANQPEALATSCTMKLPLKPLDFGSDLNRRQGPHFPDKRPVQRLIKCRCRVISALETSENHVVEPTKLSLKIAVAYTMHAGQYVTSILPGSKSNLPRPTHELLLEEGVQCLCMFSKDERRLPPGLSNGDDTMKGLDSLPTCHAPGFWDAGSGCDGP</sequence>
<gene>
    <name evidence="1" type="ORF">CFIO01_04550</name>
</gene>